<dbReference type="Gene3D" id="2.40.110.10">
    <property type="entry name" value="Butyryl-CoA Dehydrogenase, subunit A, domain 2"/>
    <property type="match status" value="1"/>
</dbReference>
<dbReference type="PANTHER" id="PTHR36117">
    <property type="entry name" value="4-HYDROXYPHENYLACETATE 3-MONOOXYGENASE-RELATED"/>
    <property type="match status" value="1"/>
</dbReference>
<keyword evidence="2" id="KW-0274">FAD</keyword>
<gene>
    <name evidence="6" type="ORF">JI746_05565</name>
</gene>
<dbReference type="PIRSF" id="PIRSF000331">
    <property type="entry name" value="HpaA_HpaB"/>
    <property type="match status" value="1"/>
</dbReference>
<dbReference type="InterPro" id="IPR004925">
    <property type="entry name" value="HpaB/PvcC/4-BUDH"/>
</dbReference>
<dbReference type="Pfam" id="PF11794">
    <property type="entry name" value="HpaB_N"/>
    <property type="match status" value="1"/>
</dbReference>
<dbReference type="RefSeq" id="WP_201687824.1">
    <property type="nucleotide sequence ID" value="NZ_JAEQND010000003.1"/>
</dbReference>
<dbReference type="SUPFAM" id="SSF56645">
    <property type="entry name" value="Acyl-CoA dehydrogenase NM domain-like"/>
    <property type="match status" value="1"/>
</dbReference>
<keyword evidence="1" id="KW-0285">Flavoprotein</keyword>
<name>A0ABS1JK23_9BURK</name>
<feature type="domain" description="HpaB/PvcC/4-BUDH N-terminal" evidence="5">
    <location>
        <begin position="15"/>
        <end position="282"/>
    </location>
</feature>
<evidence type="ECO:0000313" key="6">
    <source>
        <dbReference type="EMBL" id="MBL0424573.1"/>
    </source>
</evidence>
<dbReference type="PANTHER" id="PTHR36117:SF3">
    <property type="entry name" value="4-HYDROXYPHENYLACETATE 3-MONOOXYGENASE-RELATED"/>
    <property type="match status" value="1"/>
</dbReference>
<evidence type="ECO:0000256" key="2">
    <source>
        <dbReference type="ARBA" id="ARBA00022827"/>
    </source>
</evidence>
<evidence type="ECO:0000313" key="7">
    <source>
        <dbReference type="Proteomes" id="UP000622707"/>
    </source>
</evidence>
<dbReference type="Pfam" id="PF03241">
    <property type="entry name" value="HpaB"/>
    <property type="match status" value="1"/>
</dbReference>
<dbReference type="InterPro" id="IPR024674">
    <property type="entry name" value="HpaB/PvcC/4-BUDH_N"/>
</dbReference>
<reference evidence="6 7" key="1">
    <citation type="journal article" date="2017" name="Int. J. Syst. Evol. Microbiol.">
        <title>Ramlibacter alkalitolerans sp. nov., alkali-tolerant bacterium isolated from soil of ginseng.</title>
        <authorList>
            <person name="Lee D.H."/>
            <person name="Cha C.J."/>
        </authorList>
    </citation>
    <scope>NUCLEOTIDE SEQUENCE [LARGE SCALE GENOMIC DNA]</scope>
    <source>
        <strain evidence="6 7">KACC 19305</strain>
    </source>
</reference>
<dbReference type="InterPro" id="IPR046373">
    <property type="entry name" value="Acyl-CoA_Oxase/DH_mid-dom_sf"/>
</dbReference>
<dbReference type="Gene3D" id="1.10.3140.10">
    <property type="entry name" value="4-hydroxybutyryl-coa dehydratase, domain 1"/>
    <property type="match status" value="1"/>
</dbReference>
<dbReference type="EMBL" id="JAEQND010000003">
    <property type="protein sequence ID" value="MBL0424573.1"/>
    <property type="molecule type" value="Genomic_DNA"/>
</dbReference>
<dbReference type="Proteomes" id="UP000622707">
    <property type="component" value="Unassembled WGS sequence"/>
</dbReference>
<dbReference type="InterPro" id="IPR024719">
    <property type="entry name" value="HpaB/PvcC/4-BUDH_C"/>
</dbReference>
<dbReference type="InterPro" id="IPR009100">
    <property type="entry name" value="AcylCoA_DH/oxidase_NM_dom_sf"/>
</dbReference>
<evidence type="ECO:0000256" key="1">
    <source>
        <dbReference type="ARBA" id="ARBA00022630"/>
    </source>
</evidence>
<proteinExistence type="predicted"/>
<evidence type="ECO:0000259" key="5">
    <source>
        <dbReference type="Pfam" id="PF11794"/>
    </source>
</evidence>
<evidence type="ECO:0000259" key="4">
    <source>
        <dbReference type="Pfam" id="PF03241"/>
    </source>
</evidence>
<feature type="domain" description="HpaB/PvcC/4-BUDH C-terminal" evidence="4">
    <location>
        <begin position="293"/>
        <end position="491"/>
    </location>
</feature>
<protein>
    <submittedName>
        <fullName evidence="6">4-hydroxyphenylacetate 3-hydroxylase</fullName>
    </submittedName>
</protein>
<keyword evidence="7" id="KW-1185">Reference proteome</keyword>
<dbReference type="Gene3D" id="1.20.140.10">
    <property type="entry name" value="Butyryl-CoA Dehydrogenase, subunit A, domain 3"/>
    <property type="match status" value="1"/>
</dbReference>
<keyword evidence="3" id="KW-0560">Oxidoreductase</keyword>
<accession>A0ABS1JK23</accession>
<comment type="caution">
    <text evidence="6">The sequence shown here is derived from an EMBL/GenBank/DDBJ whole genome shotgun (WGS) entry which is preliminary data.</text>
</comment>
<organism evidence="6 7">
    <name type="scientific">Ramlibacter alkalitolerans</name>
    <dbReference type="NCBI Taxonomy" id="2039631"/>
    <lineage>
        <taxon>Bacteria</taxon>
        <taxon>Pseudomonadati</taxon>
        <taxon>Pseudomonadota</taxon>
        <taxon>Betaproteobacteria</taxon>
        <taxon>Burkholderiales</taxon>
        <taxon>Comamonadaceae</taxon>
        <taxon>Ramlibacter</taxon>
    </lineage>
</organism>
<dbReference type="SUPFAM" id="SSF47203">
    <property type="entry name" value="Acyl-CoA dehydrogenase C-terminal domain-like"/>
    <property type="match status" value="1"/>
</dbReference>
<sequence length="540" mass="59008">MNIADAAPTRANLMTGAEYRESLRRYRPVVYVDGRRVESVADEPALQPGVNALAYTYDFARDPAMAPIALATQSRRHRVVNRMLHVNDAAGDLLNKLEAVRVLCQETGCAQRYLAHDALNGIAQAVAHIDDARGSTELRARFEAYLADVQERDLSLGIAMTDAKGDRSKRPHEQGNPDTYVHVVDRTAKGIVLSGTKAIVTGAPYMHELLVMPGRNMGREDADFAVCCALPIDAPGVTIVSRPAGRPGEKLEHGDALFSRKYGQATAVVLFDRVLVPWERVFFDAEWEHSHVLTYSYATHHRHSCIAARAGFGDLLIGAAALMCEANGLDPGSKSNLREPMVELIKIVEGFYACGVAASVYATQDPHTGSFMPDPVFSNIGKLLLATQIYDMHRLAHEVSGGLIVALPGPDEDHNPATAAKLSEVLRANPDVPYDKRIEVARFMEDLTASYQGGWYSLISLHGGGSPAAMKQEIWRNYPVGNKVELVERLLERGALHQPERAITRNRQPGRCCDTGCTVPGQPVMVPLPELPSKGPRGDR</sequence>
<dbReference type="InterPro" id="IPR036250">
    <property type="entry name" value="AcylCo_DH-like_C"/>
</dbReference>
<evidence type="ECO:0000256" key="3">
    <source>
        <dbReference type="ARBA" id="ARBA00023002"/>
    </source>
</evidence>